<feature type="non-terminal residue" evidence="2">
    <location>
        <position position="1"/>
    </location>
</feature>
<dbReference type="RefSeq" id="WP_227621523.1">
    <property type="nucleotide sequence ID" value="NZ_JAJEQL010000028.1"/>
</dbReference>
<name>A0ABS8FDI4_9FIRM</name>
<evidence type="ECO:0000313" key="2">
    <source>
        <dbReference type="EMBL" id="MCC2200103.1"/>
    </source>
</evidence>
<reference evidence="2" key="1">
    <citation type="submission" date="2021-10" db="EMBL/GenBank/DDBJ databases">
        <title>Anaerobic single-cell dispensing facilitates the cultivation of human gut bacteria.</title>
        <authorList>
            <person name="Afrizal A."/>
        </authorList>
    </citation>
    <scope>NUCLEOTIDE SEQUENCE</scope>
    <source>
        <strain evidence="2">CLA-AA-H233</strain>
    </source>
</reference>
<gene>
    <name evidence="2" type="ORF">LKD23_10125</name>
</gene>
<proteinExistence type="predicted"/>
<dbReference type="EMBL" id="JAJEQL010000028">
    <property type="protein sequence ID" value="MCC2200103.1"/>
    <property type="molecule type" value="Genomic_DNA"/>
</dbReference>
<keyword evidence="3" id="KW-1185">Reference proteome</keyword>
<evidence type="ECO:0000256" key="1">
    <source>
        <dbReference type="SAM" id="MobiDB-lite"/>
    </source>
</evidence>
<evidence type="ECO:0000313" key="3">
    <source>
        <dbReference type="Proteomes" id="UP001430637"/>
    </source>
</evidence>
<sequence length="64" mass="7505">SPEVGRGESKHPSLPLARAERKPLDRKKKLNPRYQRENHFWFSFGTQKRTLALMKKRFAPRTGA</sequence>
<organism evidence="2 3">
    <name type="scientific">Faecalibacterium butyricigenerans</name>
    <dbReference type="NCBI Taxonomy" id="1851427"/>
    <lineage>
        <taxon>Bacteria</taxon>
        <taxon>Bacillati</taxon>
        <taxon>Bacillota</taxon>
        <taxon>Clostridia</taxon>
        <taxon>Eubacteriales</taxon>
        <taxon>Oscillospiraceae</taxon>
        <taxon>Faecalibacterium</taxon>
    </lineage>
</organism>
<feature type="compositionally biased region" description="Basic and acidic residues" evidence="1">
    <location>
        <begin position="1"/>
        <end position="11"/>
    </location>
</feature>
<dbReference type="Proteomes" id="UP001430637">
    <property type="component" value="Unassembled WGS sequence"/>
</dbReference>
<accession>A0ABS8FDI4</accession>
<comment type="caution">
    <text evidence="2">The sequence shown here is derived from an EMBL/GenBank/DDBJ whole genome shotgun (WGS) entry which is preliminary data.</text>
</comment>
<feature type="region of interest" description="Disordered" evidence="1">
    <location>
        <begin position="1"/>
        <end position="32"/>
    </location>
</feature>
<protein>
    <submittedName>
        <fullName evidence="2">Uncharacterized protein</fullName>
    </submittedName>
</protein>